<dbReference type="STRING" id="857967.G0QVV9"/>
<feature type="domain" description="Peptidase M16 N-terminal" evidence="4">
    <location>
        <begin position="78"/>
        <end position="221"/>
    </location>
</feature>
<feature type="coiled-coil region" evidence="3">
    <location>
        <begin position="392"/>
        <end position="423"/>
    </location>
</feature>
<dbReference type="EMBL" id="GL983964">
    <property type="protein sequence ID" value="EGR30646.1"/>
    <property type="molecule type" value="Genomic_DNA"/>
</dbReference>
<evidence type="ECO:0000313" key="6">
    <source>
        <dbReference type="EMBL" id="EGR30646.1"/>
    </source>
</evidence>
<name>G0QVV9_ICHMU</name>
<dbReference type="Pfam" id="PF00675">
    <property type="entry name" value="Peptidase_M16"/>
    <property type="match status" value="1"/>
</dbReference>
<accession>G0QVV9</accession>
<dbReference type="GO" id="GO:0005739">
    <property type="term" value="C:mitochondrion"/>
    <property type="evidence" value="ECO:0007669"/>
    <property type="project" value="TreeGrafter"/>
</dbReference>
<dbReference type="EC" id="3.4.24.64" evidence="6"/>
<dbReference type="InterPro" id="IPR011765">
    <property type="entry name" value="Pept_M16_N"/>
</dbReference>
<proteinExistence type="inferred from homology"/>
<evidence type="ECO:0000256" key="2">
    <source>
        <dbReference type="ARBA" id="ARBA00007261"/>
    </source>
</evidence>
<dbReference type="InParanoid" id="G0QVV9"/>
<dbReference type="InterPro" id="IPR011249">
    <property type="entry name" value="Metalloenz_LuxS/M16"/>
</dbReference>
<dbReference type="PANTHER" id="PTHR11851:SF49">
    <property type="entry name" value="MITOCHONDRIAL-PROCESSING PEPTIDASE SUBUNIT ALPHA"/>
    <property type="match status" value="1"/>
</dbReference>
<dbReference type="Proteomes" id="UP000008983">
    <property type="component" value="Unassembled WGS sequence"/>
</dbReference>
<evidence type="ECO:0000256" key="3">
    <source>
        <dbReference type="SAM" id="Coils"/>
    </source>
</evidence>
<comment type="similarity">
    <text evidence="2">Belongs to the peptidase M16 family.</text>
</comment>
<keyword evidence="3" id="KW-0175">Coiled coil</keyword>
<evidence type="ECO:0000259" key="4">
    <source>
        <dbReference type="Pfam" id="PF00675"/>
    </source>
</evidence>
<dbReference type="Gene3D" id="3.30.830.10">
    <property type="entry name" value="Metalloenzyme, LuxS/M16 peptidase-like"/>
    <property type="match status" value="2"/>
</dbReference>
<dbReference type="AlphaFoldDB" id="G0QVV9"/>
<dbReference type="eggNOG" id="KOG0960">
    <property type="taxonomic scope" value="Eukaryota"/>
</dbReference>
<comment type="function">
    <text evidence="1">Substrate recognition and binding subunit of the essential mitochondrial processing protease (MPP), which cleaves the mitochondrial sequence off newly imported precursors proteins.</text>
</comment>
<dbReference type="InterPro" id="IPR050361">
    <property type="entry name" value="MPP/UQCRC_Complex"/>
</dbReference>
<dbReference type="FunCoup" id="G0QVV9">
    <property type="interactions" value="601"/>
</dbReference>
<evidence type="ECO:0000259" key="5">
    <source>
        <dbReference type="Pfam" id="PF05193"/>
    </source>
</evidence>
<evidence type="ECO:0000256" key="1">
    <source>
        <dbReference type="ARBA" id="ARBA00002123"/>
    </source>
</evidence>
<dbReference type="OrthoDB" id="308727at2759"/>
<dbReference type="Pfam" id="PF05193">
    <property type="entry name" value="Peptidase_M16_C"/>
    <property type="match status" value="1"/>
</dbReference>
<dbReference type="SUPFAM" id="SSF63411">
    <property type="entry name" value="LuxS/MPP-like metallohydrolase"/>
    <property type="match status" value="2"/>
</dbReference>
<dbReference type="GO" id="GO:0004222">
    <property type="term" value="F:metalloendopeptidase activity"/>
    <property type="evidence" value="ECO:0007669"/>
    <property type="project" value="UniProtKB-EC"/>
</dbReference>
<dbReference type="OMA" id="LKYHHSP"/>
<keyword evidence="7" id="KW-1185">Reference proteome</keyword>
<feature type="domain" description="Peptidase M16 C-terminal" evidence="5">
    <location>
        <begin position="236"/>
        <end position="401"/>
    </location>
</feature>
<dbReference type="RefSeq" id="XP_004032233.1">
    <property type="nucleotide sequence ID" value="XM_004032185.1"/>
</dbReference>
<dbReference type="PANTHER" id="PTHR11851">
    <property type="entry name" value="METALLOPROTEASE"/>
    <property type="match status" value="1"/>
</dbReference>
<gene>
    <name evidence="6" type="ORF">IMG5_126850</name>
</gene>
<dbReference type="GO" id="GO:0046872">
    <property type="term" value="F:metal ion binding"/>
    <property type="evidence" value="ECO:0007669"/>
    <property type="project" value="InterPro"/>
</dbReference>
<reference evidence="6 7" key="1">
    <citation type="submission" date="2011-07" db="EMBL/GenBank/DDBJ databases">
        <authorList>
            <person name="Coyne R."/>
            <person name="Brami D."/>
            <person name="Johnson J."/>
            <person name="Hostetler J."/>
            <person name="Hannick L."/>
            <person name="Clark T."/>
            <person name="Cassidy-Hanley D."/>
            <person name="Inman J."/>
        </authorList>
    </citation>
    <scope>NUCLEOTIDE SEQUENCE [LARGE SCALE GENOMIC DNA]</scope>
    <source>
        <strain evidence="6 7">G5</strain>
    </source>
</reference>
<evidence type="ECO:0000313" key="7">
    <source>
        <dbReference type="Proteomes" id="UP000008983"/>
    </source>
</evidence>
<protein>
    <submittedName>
        <fullName evidence="6">Processing peptidase, putative</fullName>
        <ecNumber evidence="6">3.4.24.64</ecNumber>
    </submittedName>
</protein>
<sequence>MIQLQAQKVLRSLFQQQKQNFSIKRTFYDFIYRDDKSTPQYQATHADPRIPLKTHTSETIDELPLQYQQTKLQNGITVVTEQQTFPSQVDVGILLDVGTRDENTETSGALLSIKNTYLKTCLNTNETVNYGIVQQSGGSFEMEYDQETSYFKANCLAHDFVDVFSMVADCALEPRSAVASSVAIEKNQNTHKLDAYLKTGELFNEYVFKTAYGFQGLGLPLKGLKGNVKNLNSFVLQKFQLQNIAPHKIYVCASGVEHHEEFVELVQSKLGNIAVGNQESQHVREKSEYQGGEVRNLTEESQTVLALLFQSANWKSNNLFAFNLAKVLLQNLRLRKNVLNKHSFVDNAESLNFHFTDSGLFGLKLQGSSDKSRQLLDLSIAELKGLANNISQDELNIAKNHLKNQILNAMERQTDRLEESARNFRTFGKVLHTQYSELIDQVTTDQVQKCCSLGFK</sequence>
<keyword evidence="6" id="KW-0378">Hydrolase</keyword>
<organism evidence="6 7">
    <name type="scientific">Ichthyophthirius multifiliis</name>
    <name type="common">White spot disease agent</name>
    <name type="synonym">Ich</name>
    <dbReference type="NCBI Taxonomy" id="5932"/>
    <lineage>
        <taxon>Eukaryota</taxon>
        <taxon>Sar</taxon>
        <taxon>Alveolata</taxon>
        <taxon>Ciliophora</taxon>
        <taxon>Intramacronucleata</taxon>
        <taxon>Oligohymenophorea</taxon>
        <taxon>Hymenostomatida</taxon>
        <taxon>Ophryoglenina</taxon>
        <taxon>Ichthyophthirius</taxon>
    </lineage>
</organism>
<dbReference type="InterPro" id="IPR007863">
    <property type="entry name" value="Peptidase_M16_C"/>
</dbReference>
<dbReference type="GeneID" id="14906763"/>